<keyword evidence="1" id="KW-0812">Transmembrane</keyword>
<evidence type="ECO:0000256" key="1">
    <source>
        <dbReference type="SAM" id="Phobius"/>
    </source>
</evidence>
<dbReference type="AlphaFoldDB" id="A0A4Z2J612"/>
<name>A0A4Z2J612_9TELE</name>
<evidence type="ECO:0000313" key="2">
    <source>
        <dbReference type="EMBL" id="TNN85098.1"/>
    </source>
</evidence>
<sequence length="279" mass="29637">MTNLLAECRDPVVLVVLVPVAVALPLHGLVVLLLQGLELSFQVDHLRHRHLVLALQDLEAVDIGVTGPVAGRWREGAAVRFLALPRVIELLDVLREKMEPLALLRQGALRVLQLGLGLRQVHEQRRLLALHLQDRRHASGPDSEVLVSASRGACAEKVELTKQVGHGVQAVAFPARSVVPVHLSQSGARVDVAVAAVAVLIVAVGSRDGAAVGPVGVLGELEALNASDSERQMGPGAVDTVAQADVVGQFLSQIVLLLTLTLEGIQGLLQLTLRDVLQT</sequence>
<feature type="transmembrane region" description="Helical" evidence="1">
    <location>
        <begin position="12"/>
        <end position="34"/>
    </location>
</feature>
<proteinExistence type="predicted"/>
<keyword evidence="3" id="KW-1185">Reference proteome</keyword>
<keyword evidence="1" id="KW-1133">Transmembrane helix</keyword>
<reference evidence="2 3" key="1">
    <citation type="submission" date="2019-03" db="EMBL/GenBank/DDBJ databases">
        <title>First draft genome of Liparis tanakae, snailfish: a comprehensive survey of snailfish specific genes.</title>
        <authorList>
            <person name="Kim W."/>
            <person name="Song I."/>
            <person name="Jeong J.-H."/>
            <person name="Kim D."/>
            <person name="Kim S."/>
            <person name="Ryu S."/>
            <person name="Song J.Y."/>
            <person name="Lee S.K."/>
        </authorList>
    </citation>
    <scope>NUCLEOTIDE SEQUENCE [LARGE SCALE GENOMIC DNA]</scope>
    <source>
        <tissue evidence="2">Muscle</tissue>
    </source>
</reference>
<organism evidence="2 3">
    <name type="scientific">Liparis tanakae</name>
    <name type="common">Tanaka's snailfish</name>
    <dbReference type="NCBI Taxonomy" id="230148"/>
    <lineage>
        <taxon>Eukaryota</taxon>
        <taxon>Metazoa</taxon>
        <taxon>Chordata</taxon>
        <taxon>Craniata</taxon>
        <taxon>Vertebrata</taxon>
        <taxon>Euteleostomi</taxon>
        <taxon>Actinopterygii</taxon>
        <taxon>Neopterygii</taxon>
        <taxon>Teleostei</taxon>
        <taxon>Neoteleostei</taxon>
        <taxon>Acanthomorphata</taxon>
        <taxon>Eupercaria</taxon>
        <taxon>Perciformes</taxon>
        <taxon>Cottioidei</taxon>
        <taxon>Cottales</taxon>
        <taxon>Liparidae</taxon>
        <taxon>Liparis</taxon>
    </lineage>
</organism>
<accession>A0A4Z2J612</accession>
<protein>
    <submittedName>
        <fullName evidence="2">Uncharacterized protein</fullName>
    </submittedName>
</protein>
<dbReference type="Proteomes" id="UP000314294">
    <property type="component" value="Unassembled WGS sequence"/>
</dbReference>
<gene>
    <name evidence="2" type="ORF">EYF80_004752</name>
</gene>
<evidence type="ECO:0000313" key="3">
    <source>
        <dbReference type="Proteomes" id="UP000314294"/>
    </source>
</evidence>
<comment type="caution">
    <text evidence="2">The sequence shown here is derived from an EMBL/GenBank/DDBJ whole genome shotgun (WGS) entry which is preliminary data.</text>
</comment>
<keyword evidence="1" id="KW-0472">Membrane</keyword>
<dbReference type="EMBL" id="SRLO01000023">
    <property type="protein sequence ID" value="TNN85098.1"/>
    <property type="molecule type" value="Genomic_DNA"/>
</dbReference>